<dbReference type="AlphaFoldDB" id="A0A7R9J7Z1"/>
<dbReference type="EMBL" id="OE182334">
    <property type="protein sequence ID" value="CAD7574395.1"/>
    <property type="molecule type" value="Genomic_DNA"/>
</dbReference>
<protein>
    <submittedName>
        <fullName evidence="1">(California timema) hypothetical protein</fullName>
    </submittedName>
</protein>
<accession>A0A7R9J7Z1</accession>
<name>A0A7R9J7Z1_TIMCA</name>
<proteinExistence type="predicted"/>
<sequence length="315" mass="34513">MQLVALLGSLFSYWLDDVSINLPVHIMLNQWLAAYTLKNQWAIAVGLNRSGESGQLAGRVVFDVSGARDLCSSLLLRSHEDRTKRERLARQHRLETLRTKVSGVPGSGSLKIESRPCVETHIGRGFTTRRANDTTRRILCLCELFIFQKDVQTCITTPLSLSSVEMLATPRGTEKPPSVHPTEIRTSISPSSAVELNTTSALANYATEAGNGGKVEPLRASPALKDRLLPSCAATTGVNTKRHNGTRDGLFFSPLHTNLPGSGHLVTLGVCEWEISASPLCLNSYRAVFSKRMQGLNPTLVFENIVVPYDLQAFK</sequence>
<reference evidence="1" key="1">
    <citation type="submission" date="2020-11" db="EMBL/GenBank/DDBJ databases">
        <authorList>
            <person name="Tran Van P."/>
        </authorList>
    </citation>
    <scope>NUCLEOTIDE SEQUENCE</scope>
</reference>
<gene>
    <name evidence="1" type="ORF">TCMB3V08_LOCUS7011</name>
</gene>
<organism evidence="1">
    <name type="scientific">Timema californicum</name>
    <name type="common">California timema</name>
    <name type="synonym">Walking stick</name>
    <dbReference type="NCBI Taxonomy" id="61474"/>
    <lineage>
        <taxon>Eukaryota</taxon>
        <taxon>Metazoa</taxon>
        <taxon>Ecdysozoa</taxon>
        <taxon>Arthropoda</taxon>
        <taxon>Hexapoda</taxon>
        <taxon>Insecta</taxon>
        <taxon>Pterygota</taxon>
        <taxon>Neoptera</taxon>
        <taxon>Polyneoptera</taxon>
        <taxon>Phasmatodea</taxon>
        <taxon>Timematodea</taxon>
        <taxon>Timematoidea</taxon>
        <taxon>Timematidae</taxon>
        <taxon>Timema</taxon>
    </lineage>
</organism>
<evidence type="ECO:0000313" key="1">
    <source>
        <dbReference type="EMBL" id="CAD7574395.1"/>
    </source>
</evidence>